<name>Q22UD7_TETTS</name>
<dbReference type="AlphaFoldDB" id="Q22UD7"/>
<sequence>MKTLVLIYITFSLLISLSLCTENCFENCNNLYSDCIIQPQNFLDFQHKKLCLGGKATCYQQCRIEESVYNVKLVENNKPLIGSGIDTNLIFCQGQCKRDMFKCQIGCKSMGAQCNFECDQSYRNCLTVTCQQ</sequence>
<proteinExistence type="predicted"/>
<feature type="signal peptide" evidence="1">
    <location>
        <begin position="1"/>
        <end position="20"/>
    </location>
</feature>
<dbReference type="KEGG" id="tet:TTHERM_00259470"/>
<keyword evidence="3" id="KW-1185">Reference proteome</keyword>
<evidence type="ECO:0000313" key="3">
    <source>
        <dbReference type="Proteomes" id="UP000009168"/>
    </source>
</evidence>
<evidence type="ECO:0000313" key="2">
    <source>
        <dbReference type="EMBL" id="EAR88750.1"/>
    </source>
</evidence>
<reference evidence="3" key="1">
    <citation type="journal article" date="2006" name="PLoS Biol.">
        <title>Macronuclear genome sequence of the ciliate Tetrahymena thermophila, a model eukaryote.</title>
        <authorList>
            <person name="Eisen J.A."/>
            <person name="Coyne R.S."/>
            <person name="Wu M."/>
            <person name="Wu D."/>
            <person name="Thiagarajan M."/>
            <person name="Wortman J.R."/>
            <person name="Badger J.H."/>
            <person name="Ren Q."/>
            <person name="Amedeo P."/>
            <person name="Jones K.M."/>
            <person name="Tallon L.J."/>
            <person name="Delcher A.L."/>
            <person name="Salzberg S.L."/>
            <person name="Silva J.C."/>
            <person name="Haas B.J."/>
            <person name="Majoros W.H."/>
            <person name="Farzad M."/>
            <person name="Carlton J.M."/>
            <person name="Smith R.K. Jr."/>
            <person name="Garg J."/>
            <person name="Pearlman R.E."/>
            <person name="Karrer K.M."/>
            <person name="Sun L."/>
            <person name="Manning G."/>
            <person name="Elde N.C."/>
            <person name="Turkewitz A.P."/>
            <person name="Asai D.J."/>
            <person name="Wilkes D.E."/>
            <person name="Wang Y."/>
            <person name="Cai H."/>
            <person name="Collins K."/>
            <person name="Stewart B.A."/>
            <person name="Lee S.R."/>
            <person name="Wilamowska K."/>
            <person name="Weinberg Z."/>
            <person name="Ruzzo W.L."/>
            <person name="Wloga D."/>
            <person name="Gaertig J."/>
            <person name="Frankel J."/>
            <person name="Tsao C.-C."/>
            <person name="Gorovsky M.A."/>
            <person name="Keeling P.J."/>
            <person name="Waller R.F."/>
            <person name="Patron N.J."/>
            <person name="Cherry J.M."/>
            <person name="Stover N.A."/>
            <person name="Krieger C.J."/>
            <person name="del Toro C."/>
            <person name="Ryder H.F."/>
            <person name="Williamson S.C."/>
            <person name="Barbeau R.A."/>
            <person name="Hamilton E.P."/>
            <person name="Orias E."/>
        </authorList>
    </citation>
    <scope>NUCLEOTIDE SEQUENCE [LARGE SCALE GENOMIC DNA]</scope>
    <source>
        <strain evidence="3">SB210</strain>
    </source>
</reference>
<organism evidence="2 3">
    <name type="scientific">Tetrahymena thermophila (strain SB210)</name>
    <dbReference type="NCBI Taxonomy" id="312017"/>
    <lineage>
        <taxon>Eukaryota</taxon>
        <taxon>Sar</taxon>
        <taxon>Alveolata</taxon>
        <taxon>Ciliophora</taxon>
        <taxon>Intramacronucleata</taxon>
        <taxon>Oligohymenophorea</taxon>
        <taxon>Hymenostomatida</taxon>
        <taxon>Tetrahymenina</taxon>
        <taxon>Tetrahymenidae</taxon>
        <taxon>Tetrahymena</taxon>
    </lineage>
</organism>
<feature type="chain" id="PRO_5004201204" description="Transmembrane protein" evidence="1">
    <location>
        <begin position="21"/>
        <end position="132"/>
    </location>
</feature>
<dbReference type="GeneID" id="7846098"/>
<protein>
    <recommendedName>
        <fullName evidence="4">Transmembrane protein</fullName>
    </recommendedName>
</protein>
<dbReference type="InParanoid" id="Q22UD7"/>
<keyword evidence="1" id="KW-0732">Signal</keyword>
<dbReference type="HOGENOM" id="CLU_1921352_0_0_1"/>
<dbReference type="Proteomes" id="UP000009168">
    <property type="component" value="Unassembled WGS sequence"/>
</dbReference>
<accession>Q22UD7</accession>
<dbReference type="RefSeq" id="XP_001008995.1">
    <property type="nucleotide sequence ID" value="XM_001008995.3"/>
</dbReference>
<dbReference type="EMBL" id="GG662830">
    <property type="protein sequence ID" value="EAR88750.1"/>
    <property type="molecule type" value="Genomic_DNA"/>
</dbReference>
<evidence type="ECO:0008006" key="4">
    <source>
        <dbReference type="Google" id="ProtNLM"/>
    </source>
</evidence>
<evidence type="ECO:0000256" key="1">
    <source>
        <dbReference type="SAM" id="SignalP"/>
    </source>
</evidence>
<gene>
    <name evidence="2" type="ORF">TTHERM_00259470</name>
</gene>